<evidence type="ECO:0000256" key="2">
    <source>
        <dbReference type="SAM" id="MobiDB-lite"/>
    </source>
</evidence>
<dbReference type="Gene3D" id="3.10.129.10">
    <property type="entry name" value="Hotdog Thioesterase"/>
    <property type="match status" value="1"/>
</dbReference>
<accession>A0AAD5RNH1</accession>
<feature type="region of interest" description="Disordered" evidence="2">
    <location>
        <begin position="45"/>
        <end position="70"/>
    </location>
</feature>
<evidence type="ECO:0000313" key="3">
    <source>
        <dbReference type="EMBL" id="KAJ2899108.1"/>
    </source>
</evidence>
<feature type="compositionally biased region" description="Basic and acidic residues" evidence="2">
    <location>
        <begin position="835"/>
        <end position="845"/>
    </location>
</feature>
<feature type="compositionally biased region" description="Basic and acidic residues" evidence="2">
    <location>
        <begin position="82"/>
        <end position="95"/>
    </location>
</feature>
<name>A0AAD5RNH1_9PEZI</name>
<evidence type="ECO:0000313" key="4">
    <source>
        <dbReference type="Proteomes" id="UP001201980"/>
    </source>
</evidence>
<protein>
    <submittedName>
        <fullName evidence="3">Uncharacterized protein</fullName>
    </submittedName>
</protein>
<feature type="compositionally biased region" description="Low complexity" evidence="2">
    <location>
        <begin position="739"/>
        <end position="781"/>
    </location>
</feature>
<dbReference type="AlphaFoldDB" id="A0AAD5RNH1"/>
<dbReference type="PANTHER" id="PTHR28152">
    <property type="entry name" value="HYDROXYACYL-THIOESTER DEHYDRATASE TYPE 2, MITOCHONDRIAL"/>
    <property type="match status" value="1"/>
</dbReference>
<dbReference type="InterPro" id="IPR029069">
    <property type="entry name" value="HotDog_dom_sf"/>
</dbReference>
<feature type="coiled-coil region" evidence="1">
    <location>
        <begin position="548"/>
        <end position="579"/>
    </location>
</feature>
<sequence>MYVRIRPLKHPIWGVVLGLSRSLHSVRQSRFANTCARRLVPAQPRRQFSTTHLKATGDKEETAGKELGSDSRKVTEMFLKKGTSAKEPEEHEPDNNKAGYFEEVQERRKKEDASKGKERVQAELNLPRLKRNIVIMRQQMRRREPSVLVDYLSPTHSNLLDLMLRGRVLEGGGGGGKERATTTRTAGDEESAAVAAAARTERRPRDIRWPGALLDRAKMLKPMSSHTSMPLGHHLVYFPPYNLPEELMEDGTVPEHHPGPPFGKRLWAGGKIIFNPGWQENLRLNGKLAICMERVEDVRWAFRPKEETRSRAAFRQKEREHDGERRLNSHFEGDPQKDKLFVDVVRRYGPANTKAVEEGYVEREIVKRPCIEETRTLAFLRDSSGEKDAVMSKKEIMKKREEEEDSDGDTPEGGKEGKLDLKETLVKRWKEQKLPAWEKERVKRIRAMGFESVEERIVQMRKTLGELQAIMDSRLQTTVKRAAKLMKYIMDEEWEVMPFQGPSPDKQWKGSGDGNDGLSNKDAQQKDIYQRKVVKSVIKDDQLWAALNEQWEKEEEERKEHIKQHVQELSERKIEMKQRTWKGEDEKKPEIPPVKDSAKKIPKMKEYDQSTLWSTFRPTRRDLFHFSALSYNAHTVHLDTLEAIEAEEQQNLIVQGPFVLLLMLRHAAKHLEEEGERRIKSIDYRNLAPIQVGDRMRICARPFVKVWRGDGRKEVAKRRLEVLGKKAEEEQSSDTSKGASSSSSSSSPSAAPSSVMTANTNTNNNSPSTLTSTTTPNQTSEGPPPSPEGEDAANYVNVPSSNSLTVWIERGSDNRIAARGTIELWPEGGQAVPHPETEAEKKEKEFDEEMEGRVGMTEEGLKKERERRFRWFITGKGRVEKGERGGVERGGFKIRKYVTESV</sequence>
<keyword evidence="1" id="KW-0175">Coiled coil</keyword>
<feature type="compositionally biased region" description="Basic and acidic residues" evidence="2">
    <location>
        <begin position="104"/>
        <end position="119"/>
    </location>
</feature>
<organism evidence="3 4">
    <name type="scientific">Zalerion maritima</name>
    <dbReference type="NCBI Taxonomy" id="339359"/>
    <lineage>
        <taxon>Eukaryota</taxon>
        <taxon>Fungi</taxon>
        <taxon>Dikarya</taxon>
        <taxon>Ascomycota</taxon>
        <taxon>Pezizomycotina</taxon>
        <taxon>Sordariomycetes</taxon>
        <taxon>Lulworthiomycetidae</taxon>
        <taxon>Lulworthiales</taxon>
        <taxon>Lulworthiaceae</taxon>
        <taxon>Zalerion</taxon>
    </lineage>
</organism>
<feature type="region of interest" description="Disordered" evidence="2">
    <location>
        <begin position="171"/>
        <end position="201"/>
    </location>
</feature>
<keyword evidence="4" id="KW-1185">Reference proteome</keyword>
<feature type="compositionally biased region" description="Basic and acidic residues" evidence="2">
    <location>
        <begin position="55"/>
        <end position="70"/>
    </location>
</feature>
<dbReference type="GO" id="GO:0005739">
    <property type="term" value="C:mitochondrion"/>
    <property type="evidence" value="ECO:0007669"/>
    <property type="project" value="TreeGrafter"/>
</dbReference>
<feature type="compositionally biased region" description="Basic and acidic residues" evidence="2">
    <location>
        <begin position="390"/>
        <end position="401"/>
    </location>
</feature>
<reference evidence="3" key="1">
    <citation type="submission" date="2022-07" db="EMBL/GenBank/DDBJ databases">
        <title>Draft genome sequence of Zalerion maritima ATCC 34329, a (micro)plastics degrading marine fungus.</title>
        <authorList>
            <person name="Paco A."/>
            <person name="Goncalves M.F.M."/>
            <person name="Rocha-Santos T.A.P."/>
            <person name="Alves A."/>
        </authorList>
    </citation>
    <scope>NUCLEOTIDE SEQUENCE</scope>
    <source>
        <strain evidence="3">ATCC 34329</strain>
    </source>
</reference>
<evidence type="ECO:0000256" key="1">
    <source>
        <dbReference type="SAM" id="Coils"/>
    </source>
</evidence>
<dbReference type="EMBL" id="JAKWBI020000207">
    <property type="protein sequence ID" value="KAJ2899108.1"/>
    <property type="molecule type" value="Genomic_DNA"/>
</dbReference>
<proteinExistence type="predicted"/>
<dbReference type="GO" id="GO:0019171">
    <property type="term" value="F:(3R)-hydroxyacyl-[acyl-carrier-protein] dehydratase activity"/>
    <property type="evidence" value="ECO:0007669"/>
    <property type="project" value="TreeGrafter"/>
</dbReference>
<feature type="region of interest" description="Disordered" evidence="2">
    <location>
        <begin position="499"/>
        <end position="523"/>
    </location>
</feature>
<feature type="region of interest" description="Disordered" evidence="2">
    <location>
        <begin position="725"/>
        <end position="796"/>
    </location>
</feature>
<dbReference type="SUPFAM" id="SSF54637">
    <property type="entry name" value="Thioesterase/thiol ester dehydrase-isomerase"/>
    <property type="match status" value="1"/>
</dbReference>
<feature type="region of interest" description="Disordered" evidence="2">
    <location>
        <begin position="309"/>
        <end position="333"/>
    </location>
</feature>
<gene>
    <name evidence="3" type="ORF">MKZ38_003414</name>
</gene>
<dbReference type="PANTHER" id="PTHR28152:SF1">
    <property type="entry name" value="HYDROXYACYL-THIOESTER DEHYDRATASE TYPE 2, MITOCHONDRIAL"/>
    <property type="match status" value="1"/>
</dbReference>
<feature type="region of interest" description="Disordered" evidence="2">
    <location>
        <begin position="82"/>
        <end position="119"/>
    </location>
</feature>
<dbReference type="Proteomes" id="UP001201980">
    <property type="component" value="Unassembled WGS sequence"/>
</dbReference>
<feature type="region of interest" description="Disordered" evidence="2">
    <location>
        <begin position="827"/>
        <end position="860"/>
    </location>
</feature>
<comment type="caution">
    <text evidence="3">The sequence shown here is derived from an EMBL/GenBank/DDBJ whole genome shotgun (WGS) entry which is preliminary data.</text>
</comment>
<feature type="region of interest" description="Disordered" evidence="2">
    <location>
        <begin position="390"/>
        <end position="419"/>
    </location>
</feature>
<dbReference type="InterPro" id="IPR052741">
    <property type="entry name" value="Mitochondrial_HTD2"/>
</dbReference>